<feature type="region of interest" description="Disordered" evidence="1">
    <location>
        <begin position="1"/>
        <end position="37"/>
    </location>
</feature>
<dbReference type="Proteomes" id="UP000287173">
    <property type="component" value="Unassembled WGS sequence"/>
</dbReference>
<evidence type="ECO:0000313" key="5">
    <source>
        <dbReference type="Proteomes" id="UP000286928"/>
    </source>
</evidence>
<evidence type="ECO:0000313" key="4">
    <source>
        <dbReference type="EMBL" id="RTI09857.1"/>
    </source>
</evidence>
<name>A0A430UQ64_THESC</name>
<evidence type="ECO:0000256" key="1">
    <source>
        <dbReference type="SAM" id="MobiDB-lite"/>
    </source>
</evidence>
<dbReference type="EMBL" id="PEML01000130">
    <property type="protein sequence ID" value="RTI07869.1"/>
    <property type="molecule type" value="Genomic_DNA"/>
</dbReference>
<gene>
    <name evidence="3" type="ORF">CSW25_05335</name>
    <name evidence="4" type="ORF">CSW30_05130</name>
    <name evidence="2" type="ORF">CSW33_05135</name>
</gene>
<reference evidence="3" key="1">
    <citation type="submission" date="2017-10" db="EMBL/GenBank/DDBJ databases">
        <authorList>
            <person name="Wilpiszeski R.L."/>
            <person name="Zhidan Z."/>
            <person name="House C.H."/>
        </authorList>
    </citation>
    <scope>NUCLEOTIDE SEQUENCE</scope>
    <source>
        <strain evidence="3">12_S12</strain>
    </source>
</reference>
<sequence>MGPIWRQKKQGCDKCPKPPKSSDTGRPHEGHPSLGGRCWPRVERNLPFLARKHEVRTYPDGSRAVVCGDLEALKVWYRGLSRG</sequence>
<evidence type="ECO:0000313" key="7">
    <source>
        <dbReference type="Proteomes" id="UP000287962"/>
    </source>
</evidence>
<protein>
    <submittedName>
        <fullName evidence="4">Uncharacterized protein</fullName>
    </submittedName>
</protein>
<evidence type="ECO:0000313" key="6">
    <source>
        <dbReference type="Proteomes" id="UP000287173"/>
    </source>
</evidence>
<proteinExistence type="predicted"/>
<comment type="caution">
    <text evidence="4">The sequence shown here is derived from an EMBL/GenBank/DDBJ whole genome shotgun (WGS) entry which is preliminary data.</text>
</comment>
<dbReference type="Proteomes" id="UP000286928">
    <property type="component" value="Unassembled WGS sequence"/>
</dbReference>
<dbReference type="AlphaFoldDB" id="A0A430UQ64"/>
<keyword evidence="7" id="KW-1185">Reference proteome</keyword>
<evidence type="ECO:0000313" key="3">
    <source>
        <dbReference type="EMBL" id="RTI07869.1"/>
    </source>
</evidence>
<dbReference type="Proteomes" id="UP000287962">
    <property type="component" value="Unassembled WGS sequence"/>
</dbReference>
<dbReference type="EMBL" id="PEMG01000115">
    <property type="protein sequence ID" value="RTI09857.1"/>
    <property type="molecule type" value="Genomic_DNA"/>
</dbReference>
<reference evidence="5 6" key="2">
    <citation type="journal article" date="2019" name="Extremophiles">
        <title>Biogeography of thermophiles and predominance of Thermus scotoductus in domestic water heaters.</title>
        <authorList>
            <person name="Wilpiszeski R.L."/>
            <person name="Zhang Z."/>
            <person name="House C.H."/>
        </authorList>
    </citation>
    <scope>NUCLEOTIDE SEQUENCE [LARGE SCALE GENOMIC DNA]</scope>
    <source>
        <strain evidence="3 7">12_S12</strain>
        <strain evidence="4 6">17_S17</strain>
        <strain evidence="2 5">20_S20</strain>
    </source>
</reference>
<dbReference type="EMBL" id="PEMD01000129">
    <property type="protein sequence ID" value="RTH33038.1"/>
    <property type="molecule type" value="Genomic_DNA"/>
</dbReference>
<organism evidence="4 6">
    <name type="scientific">Thermus scotoductus</name>
    <dbReference type="NCBI Taxonomy" id="37636"/>
    <lineage>
        <taxon>Bacteria</taxon>
        <taxon>Thermotogati</taxon>
        <taxon>Deinococcota</taxon>
        <taxon>Deinococci</taxon>
        <taxon>Thermales</taxon>
        <taxon>Thermaceae</taxon>
        <taxon>Thermus</taxon>
    </lineage>
</organism>
<accession>A0A430UQ64</accession>
<evidence type="ECO:0000313" key="2">
    <source>
        <dbReference type="EMBL" id="RTH33038.1"/>
    </source>
</evidence>